<evidence type="ECO:0000259" key="14">
    <source>
        <dbReference type="Pfam" id="PF05173"/>
    </source>
</evidence>
<keyword evidence="7 12" id="KW-0457">Lysine biosynthesis</keyword>
<evidence type="ECO:0000256" key="3">
    <source>
        <dbReference type="ARBA" id="ARBA00022857"/>
    </source>
</evidence>
<sequence>MKIALVGYGNMGREVENLVKESGTHQVVSVSYKSIKDGLDKEGIARADVVIDFTSPEVILDTIKEITGIGKNMVVGTTGWYDRTDQVKEVVEKSKTGLIYAQNFSIGANIFFQIVGFASPLFSRFGNYDVAGFEIHHTGKKDSPSGTAKKISSVVMENFSGKKRLETGRLDRQIEKDELHFASLRSGRNPGFHEVIFDSAADEIKLSHSAHGRRGFAEGAIVAAEFIKDKKGFYSFDEVFKQS</sequence>
<comment type="pathway">
    <text evidence="8 12">Amino-acid biosynthesis; L-lysine biosynthesis via DAP pathway; (S)-tetrahydrodipicolinate from L-aspartate: step 4/4.</text>
</comment>
<dbReference type="SUPFAM" id="SSF55347">
    <property type="entry name" value="Glyceraldehyde-3-phosphate dehydrogenase-like, C-terminal domain"/>
    <property type="match status" value="1"/>
</dbReference>
<comment type="subunit">
    <text evidence="12">Homotetramer.</text>
</comment>
<evidence type="ECO:0000256" key="9">
    <source>
        <dbReference type="ARBA" id="ARBA00038983"/>
    </source>
</evidence>
<name>A0A1F5ISB3_9BACT</name>
<dbReference type="InterPro" id="IPR023940">
    <property type="entry name" value="DHDPR_bac"/>
</dbReference>
<evidence type="ECO:0000313" key="15">
    <source>
        <dbReference type="EMBL" id="OGE19237.1"/>
    </source>
</evidence>
<dbReference type="EC" id="1.17.1.8" evidence="9 12"/>
<keyword evidence="2 12" id="KW-0028">Amino-acid biosynthesis</keyword>
<evidence type="ECO:0000256" key="6">
    <source>
        <dbReference type="ARBA" id="ARBA00023027"/>
    </source>
</evidence>
<dbReference type="InterPro" id="IPR022663">
    <property type="entry name" value="DapB_C"/>
</dbReference>
<evidence type="ECO:0000256" key="11">
    <source>
        <dbReference type="ARBA" id="ARBA00049396"/>
    </source>
</evidence>
<keyword evidence="12" id="KW-0963">Cytoplasm</keyword>
<dbReference type="SUPFAM" id="SSF51735">
    <property type="entry name" value="NAD(P)-binding Rossmann-fold domains"/>
    <property type="match status" value="1"/>
</dbReference>
<comment type="subcellular location">
    <subcellularLocation>
        <location evidence="12">Cytoplasm</location>
    </subcellularLocation>
</comment>
<dbReference type="InterPro" id="IPR000846">
    <property type="entry name" value="DapB_N"/>
</dbReference>
<evidence type="ECO:0000256" key="12">
    <source>
        <dbReference type="HAMAP-Rule" id="MF_00102"/>
    </source>
</evidence>
<keyword evidence="5 12" id="KW-0560">Oxidoreductase</keyword>
<dbReference type="GO" id="GO:0008839">
    <property type="term" value="F:4-hydroxy-tetrahydrodipicolinate reductase"/>
    <property type="evidence" value="ECO:0007669"/>
    <property type="project" value="UniProtKB-UniRule"/>
</dbReference>
<feature type="binding site" evidence="12">
    <location>
        <begin position="146"/>
        <end position="147"/>
    </location>
    <ligand>
        <name>(S)-2,3,4,5-tetrahydrodipicolinate</name>
        <dbReference type="ChEBI" id="CHEBI:16845"/>
    </ligand>
</feature>
<evidence type="ECO:0000259" key="13">
    <source>
        <dbReference type="Pfam" id="PF01113"/>
    </source>
</evidence>
<feature type="binding site" evidence="12">
    <location>
        <position position="41"/>
    </location>
    <ligand>
        <name>NADP(+)</name>
        <dbReference type="ChEBI" id="CHEBI:58349"/>
    </ligand>
</feature>
<evidence type="ECO:0000313" key="16">
    <source>
        <dbReference type="Proteomes" id="UP000176336"/>
    </source>
</evidence>
<dbReference type="NCBIfam" id="TIGR00036">
    <property type="entry name" value="dapB"/>
    <property type="match status" value="1"/>
</dbReference>
<evidence type="ECO:0000256" key="2">
    <source>
        <dbReference type="ARBA" id="ARBA00022605"/>
    </source>
</evidence>
<comment type="caution">
    <text evidence="15">The sequence shown here is derived from an EMBL/GenBank/DDBJ whole genome shotgun (WGS) entry which is preliminary data.</text>
</comment>
<evidence type="ECO:0000256" key="1">
    <source>
        <dbReference type="ARBA" id="ARBA00006642"/>
    </source>
</evidence>
<proteinExistence type="inferred from homology"/>
<comment type="caution">
    <text evidence="12">Was originally thought to be a dihydrodipicolinate reductase (DHDPR), catalyzing the conversion of dihydrodipicolinate to tetrahydrodipicolinate. However, it was shown in E.coli that the substrate of the enzymatic reaction is not dihydrodipicolinate (DHDP) but in fact (2S,4S)-4-hydroxy-2,3,4,5-tetrahydrodipicolinic acid (HTPA), the product released by the DapA-catalyzed reaction.</text>
</comment>
<comment type="similarity">
    <text evidence="1 12">Belongs to the DapB family.</text>
</comment>
<comment type="function">
    <text evidence="12">Catalyzes the conversion of 4-hydroxy-tetrahydrodipicolinate (HTPA) to tetrahydrodipicolinate.</text>
</comment>
<evidence type="ECO:0000256" key="7">
    <source>
        <dbReference type="ARBA" id="ARBA00023154"/>
    </source>
</evidence>
<dbReference type="PANTHER" id="PTHR20836">
    <property type="entry name" value="DIHYDRODIPICOLINATE REDUCTASE"/>
    <property type="match status" value="1"/>
</dbReference>
<dbReference type="GO" id="GO:0005829">
    <property type="term" value="C:cytosol"/>
    <property type="evidence" value="ECO:0007669"/>
    <property type="project" value="TreeGrafter"/>
</dbReference>
<comment type="catalytic activity">
    <reaction evidence="10 12">
        <text>(S)-2,3,4,5-tetrahydrodipicolinate + NADP(+) + H2O = (2S,4S)-4-hydroxy-2,3,4,5-tetrahydrodipicolinate + NADPH + H(+)</text>
        <dbReference type="Rhea" id="RHEA:35331"/>
        <dbReference type="ChEBI" id="CHEBI:15377"/>
        <dbReference type="ChEBI" id="CHEBI:15378"/>
        <dbReference type="ChEBI" id="CHEBI:16845"/>
        <dbReference type="ChEBI" id="CHEBI:57783"/>
        <dbReference type="ChEBI" id="CHEBI:58349"/>
        <dbReference type="ChEBI" id="CHEBI:67139"/>
        <dbReference type="EC" id="1.17.1.8"/>
    </reaction>
</comment>
<evidence type="ECO:0000256" key="5">
    <source>
        <dbReference type="ARBA" id="ARBA00023002"/>
    </source>
</evidence>
<comment type="caution">
    <text evidence="12">Lacks conserved residue(s) required for the propagation of feature annotation.</text>
</comment>
<dbReference type="GO" id="GO:0050661">
    <property type="term" value="F:NADP binding"/>
    <property type="evidence" value="ECO:0007669"/>
    <property type="project" value="UniProtKB-UniRule"/>
</dbReference>
<dbReference type="GO" id="GO:0051287">
    <property type="term" value="F:NAD binding"/>
    <property type="evidence" value="ECO:0007669"/>
    <property type="project" value="UniProtKB-UniRule"/>
</dbReference>
<dbReference type="Gene3D" id="3.30.360.10">
    <property type="entry name" value="Dihydrodipicolinate Reductase, domain 2"/>
    <property type="match status" value="1"/>
</dbReference>
<evidence type="ECO:0000256" key="10">
    <source>
        <dbReference type="ARBA" id="ARBA00049080"/>
    </source>
</evidence>
<dbReference type="Pfam" id="PF05173">
    <property type="entry name" value="DapB_C"/>
    <property type="match status" value="1"/>
</dbReference>
<dbReference type="PIRSF" id="PIRSF000161">
    <property type="entry name" value="DHPR"/>
    <property type="match status" value="1"/>
</dbReference>
<evidence type="ECO:0000256" key="8">
    <source>
        <dbReference type="ARBA" id="ARBA00037922"/>
    </source>
</evidence>
<dbReference type="CDD" id="cd02274">
    <property type="entry name" value="DHDPR_N"/>
    <property type="match status" value="1"/>
</dbReference>
<dbReference type="GO" id="GO:0009089">
    <property type="term" value="P:lysine biosynthetic process via diaminopimelate"/>
    <property type="evidence" value="ECO:0007669"/>
    <property type="project" value="UniProtKB-UniRule"/>
</dbReference>
<dbReference type="Gene3D" id="3.40.50.720">
    <property type="entry name" value="NAD(P)-binding Rossmann-like Domain"/>
    <property type="match status" value="1"/>
</dbReference>
<comment type="catalytic activity">
    <reaction evidence="11 12">
        <text>(S)-2,3,4,5-tetrahydrodipicolinate + NAD(+) + H2O = (2S,4S)-4-hydroxy-2,3,4,5-tetrahydrodipicolinate + NADH + H(+)</text>
        <dbReference type="Rhea" id="RHEA:35323"/>
        <dbReference type="ChEBI" id="CHEBI:15377"/>
        <dbReference type="ChEBI" id="CHEBI:15378"/>
        <dbReference type="ChEBI" id="CHEBI:16845"/>
        <dbReference type="ChEBI" id="CHEBI:57540"/>
        <dbReference type="ChEBI" id="CHEBI:57945"/>
        <dbReference type="ChEBI" id="CHEBI:67139"/>
        <dbReference type="EC" id="1.17.1.8"/>
    </reaction>
</comment>
<feature type="binding site" evidence="12">
    <location>
        <position position="40"/>
    </location>
    <ligand>
        <name>NAD(+)</name>
        <dbReference type="ChEBI" id="CHEBI:57540"/>
    </ligand>
</feature>
<keyword evidence="6 12" id="KW-0520">NAD</keyword>
<feature type="binding site" evidence="12">
    <location>
        <position position="137"/>
    </location>
    <ligand>
        <name>(S)-2,3,4,5-tetrahydrodipicolinate</name>
        <dbReference type="ChEBI" id="CHEBI:16845"/>
    </ligand>
</feature>
<dbReference type="EMBL" id="MFCR01000003">
    <property type="protein sequence ID" value="OGE19237.1"/>
    <property type="molecule type" value="Genomic_DNA"/>
</dbReference>
<feature type="active site" description="Proton donor" evidence="12">
    <location>
        <position position="140"/>
    </location>
</feature>
<reference evidence="15 16" key="1">
    <citation type="journal article" date="2016" name="Nat. Commun.">
        <title>Thousands of microbial genomes shed light on interconnected biogeochemical processes in an aquifer system.</title>
        <authorList>
            <person name="Anantharaman K."/>
            <person name="Brown C.T."/>
            <person name="Hug L.A."/>
            <person name="Sharon I."/>
            <person name="Castelle C.J."/>
            <person name="Probst A.J."/>
            <person name="Thomas B.C."/>
            <person name="Singh A."/>
            <person name="Wilkins M.J."/>
            <person name="Karaoz U."/>
            <person name="Brodie E.L."/>
            <person name="Williams K.H."/>
            <person name="Hubbard S.S."/>
            <person name="Banfield J.F."/>
        </authorList>
    </citation>
    <scope>NUCLEOTIDE SEQUENCE [LARGE SCALE GENOMIC DNA]</scope>
</reference>
<dbReference type="InterPro" id="IPR036291">
    <property type="entry name" value="NAD(P)-bd_dom_sf"/>
</dbReference>
<feature type="domain" description="Dihydrodipicolinate reductase C-terminal" evidence="14">
    <location>
        <begin position="107"/>
        <end position="239"/>
    </location>
</feature>
<keyword evidence="3 12" id="KW-0521">NADP</keyword>
<dbReference type="Pfam" id="PF01113">
    <property type="entry name" value="DapB_N"/>
    <property type="match status" value="1"/>
</dbReference>
<dbReference type="AlphaFoldDB" id="A0A1F5ISB3"/>
<dbReference type="GO" id="GO:0016726">
    <property type="term" value="F:oxidoreductase activity, acting on CH or CH2 groups, NAD or NADP as acceptor"/>
    <property type="evidence" value="ECO:0007669"/>
    <property type="project" value="UniProtKB-UniRule"/>
</dbReference>
<feature type="domain" description="Dihydrodipicolinate reductase N-terminal" evidence="13">
    <location>
        <begin position="1"/>
        <end position="104"/>
    </location>
</feature>
<accession>A0A1F5ISB3</accession>
<dbReference type="UniPathway" id="UPA00034">
    <property type="reaction ID" value="UER00018"/>
</dbReference>
<dbReference type="Proteomes" id="UP000176336">
    <property type="component" value="Unassembled WGS sequence"/>
</dbReference>
<evidence type="ECO:0000256" key="4">
    <source>
        <dbReference type="ARBA" id="ARBA00022915"/>
    </source>
</evidence>
<keyword evidence="4 12" id="KW-0220">Diaminopimelate biosynthesis</keyword>
<dbReference type="PANTHER" id="PTHR20836:SF0">
    <property type="entry name" value="4-HYDROXY-TETRAHYDRODIPICOLINATE REDUCTASE 1, CHLOROPLASTIC-RELATED"/>
    <property type="match status" value="1"/>
</dbReference>
<feature type="binding site" evidence="12">
    <location>
        <begin position="101"/>
        <end position="104"/>
    </location>
    <ligand>
        <name>NAD(+)</name>
        <dbReference type="ChEBI" id="CHEBI:57540"/>
    </ligand>
</feature>
<dbReference type="GO" id="GO:0019877">
    <property type="term" value="P:diaminopimelate biosynthetic process"/>
    <property type="evidence" value="ECO:0007669"/>
    <property type="project" value="UniProtKB-UniRule"/>
</dbReference>
<organism evidence="15 16">
    <name type="scientific">Candidatus Daviesbacteria bacterium RIFCSPHIGHO2_01_FULL_41_23</name>
    <dbReference type="NCBI Taxonomy" id="1797764"/>
    <lineage>
        <taxon>Bacteria</taxon>
        <taxon>Candidatus Daviesiibacteriota</taxon>
    </lineage>
</organism>
<feature type="binding site" evidence="12">
    <location>
        <begin position="76"/>
        <end position="78"/>
    </location>
    <ligand>
        <name>NAD(+)</name>
        <dbReference type="ChEBI" id="CHEBI:57540"/>
    </ligand>
</feature>
<feature type="active site" description="Proton donor/acceptor" evidence="12">
    <location>
        <position position="136"/>
    </location>
</feature>
<gene>
    <name evidence="12" type="primary">dapB</name>
    <name evidence="15" type="ORF">A2871_00055</name>
</gene>
<protein>
    <recommendedName>
        <fullName evidence="9 12">4-hydroxy-tetrahydrodipicolinate reductase</fullName>
        <shortName evidence="12">HTPA reductase</shortName>
        <ecNumber evidence="9 12">1.17.1.8</ecNumber>
    </recommendedName>
</protein>
<dbReference type="HAMAP" id="MF_00102">
    <property type="entry name" value="DapB"/>
    <property type="match status" value="1"/>
</dbReference>